<feature type="short sequence motif" description="'KMSKS' region" evidence="8">
    <location>
        <begin position="311"/>
        <end position="315"/>
    </location>
</feature>
<evidence type="ECO:0000256" key="3">
    <source>
        <dbReference type="ARBA" id="ARBA00022598"/>
    </source>
</evidence>
<dbReference type="InterPro" id="IPR020653">
    <property type="entry name" value="Tryptophan-tRNA-ligase_arc"/>
</dbReference>
<keyword evidence="4 8" id="KW-0547">Nucleotide-binding</keyword>
<evidence type="ECO:0000256" key="2">
    <source>
        <dbReference type="ARBA" id="ARBA00022490"/>
    </source>
</evidence>
<keyword evidence="2 8" id="KW-0963">Cytoplasm</keyword>
<dbReference type="GO" id="GO:0004830">
    <property type="term" value="F:tryptophan-tRNA ligase activity"/>
    <property type="evidence" value="ECO:0007669"/>
    <property type="project" value="UniProtKB-UniRule"/>
</dbReference>
<feature type="short sequence motif" description="'HIGH' region" evidence="8">
    <location>
        <begin position="75"/>
        <end position="83"/>
    </location>
</feature>
<dbReference type="FunFam" id="3.40.50.620:FF:000207">
    <property type="entry name" value="Tryptophan--tRNA ligase"/>
    <property type="match status" value="1"/>
</dbReference>
<evidence type="ECO:0000313" key="11">
    <source>
        <dbReference type="Proteomes" id="UP000013307"/>
    </source>
</evidence>
<dbReference type="HAMAP" id="MF_00140_A">
    <property type="entry name" value="Trp_tRNA_synth_A"/>
    <property type="match status" value="1"/>
</dbReference>
<reference evidence="10 11" key="1">
    <citation type="journal article" date="2013" name="Genome Announc.">
        <title>Complete Genome Sequence of the Thermophilic and Facultatively Chemolithoautotrophic Sulfate Reducer Archaeoglobus sulfaticallidus Strain PM70-1T.</title>
        <authorList>
            <person name="Stokke R."/>
            <person name="Hocking W.P."/>
            <person name="Steinsbu B.O."/>
            <person name="Steen I.H."/>
        </authorList>
    </citation>
    <scope>NUCLEOTIDE SEQUENCE [LARGE SCALE GENOMIC DNA]</scope>
    <source>
        <strain evidence="10">PM70-1</strain>
    </source>
</reference>
<dbReference type="PANTHER" id="PTHR10055">
    <property type="entry name" value="TRYPTOPHANYL-TRNA SYNTHETASE"/>
    <property type="match status" value="1"/>
</dbReference>
<dbReference type="GO" id="GO:0005737">
    <property type="term" value="C:cytoplasm"/>
    <property type="evidence" value="ECO:0007669"/>
    <property type="project" value="UniProtKB-SubCell"/>
</dbReference>
<dbReference type="EC" id="6.1.1.2" evidence="8"/>
<name>N0BFL1_9EURY</name>
<evidence type="ECO:0000313" key="10">
    <source>
        <dbReference type="EMBL" id="AGK61818.1"/>
    </source>
</evidence>
<accession>N0BFL1</accession>
<dbReference type="GeneID" id="15393484"/>
<dbReference type="Gene3D" id="3.40.50.620">
    <property type="entry name" value="HUPs"/>
    <property type="match status" value="1"/>
</dbReference>
<evidence type="ECO:0000256" key="7">
    <source>
        <dbReference type="ARBA" id="ARBA00023146"/>
    </source>
</evidence>
<dbReference type="RefSeq" id="WP_015591416.1">
    <property type="nucleotide sequence ID" value="NC_021169.1"/>
</dbReference>
<dbReference type="STRING" id="387631.Asulf_01849"/>
<evidence type="ECO:0000256" key="4">
    <source>
        <dbReference type="ARBA" id="ARBA00022741"/>
    </source>
</evidence>
<dbReference type="GO" id="GO:0005524">
    <property type="term" value="F:ATP binding"/>
    <property type="evidence" value="ECO:0007669"/>
    <property type="project" value="UniProtKB-UniRule"/>
</dbReference>
<comment type="similarity">
    <text evidence="1 8 9">Belongs to the class-I aminoacyl-tRNA synthetase family.</text>
</comment>
<evidence type="ECO:0000256" key="8">
    <source>
        <dbReference type="HAMAP-Rule" id="MF_00140"/>
    </source>
</evidence>
<dbReference type="Gene3D" id="1.10.240.10">
    <property type="entry name" value="Tyrosyl-Transfer RNA Synthetase"/>
    <property type="match status" value="1"/>
</dbReference>
<comment type="function">
    <text evidence="8">Catalyzes the attachment of tryptophan to tRNA(Trp).</text>
</comment>
<dbReference type="InterPro" id="IPR002305">
    <property type="entry name" value="aa-tRNA-synth_Ic"/>
</dbReference>
<keyword evidence="7 8" id="KW-0030">Aminoacyl-tRNA synthetase</keyword>
<keyword evidence="3 8" id="KW-0436">Ligase</keyword>
<dbReference type="InterPro" id="IPR014729">
    <property type="entry name" value="Rossmann-like_a/b/a_fold"/>
</dbReference>
<dbReference type="PANTHER" id="PTHR10055:SF5">
    <property type="entry name" value="TRYPTOPHAN--TRNA LIGASE"/>
    <property type="match status" value="1"/>
</dbReference>
<dbReference type="InterPro" id="IPR002306">
    <property type="entry name" value="Trp-tRNA-ligase"/>
</dbReference>
<comment type="catalytic activity">
    <reaction evidence="8">
        <text>tRNA(Trp) + L-tryptophan + ATP = L-tryptophyl-tRNA(Trp) + AMP + diphosphate + H(+)</text>
        <dbReference type="Rhea" id="RHEA:24080"/>
        <dbReference type="Rhea" id="RHEA-COMP:9671"/>
        <dbReference type="Rhea" id="RHEA-COMP:9705"/>
        <dbReference type="ChEBI" id="CHEBI:15378"/>
        <dbReference type="ChEBI" id="CHEBI:30616"/>
        <dbReference type="ChEBI" id="CHEBI:33019"/>
        <dbReference type="ChEBI" id="CHEBI:57912"/>
        <dbReference type="ChEBI" id="CHEBI:78442"/>
        <dbReference type="ChEBI" id="CHEBI:78535"/>
        <dbReference type="ChEBI" id="CHEBI:456215"/>
        <dbReference type="EC" id="6.1.1.2"/>
    </reaction>
</comment>
<dbReference type="EMBL" id="CP005290">
    <property type="protein sequence ID" value="AGK61818.1"/>
    <property type="molecule type" value="Genomic_DNA"/>
</dbReference>
<evidence type="ECO:0000256" key="6">
    <source>
        <dbReference type="ARBA" id="ARBA00022917"/>
    </source>
</evidence>
<protein>
    <recommendedName>
        <fullName evidence="8">Tryptophan--tRNA ligase</fullName>
        <ecNumber evidence="8">6.1.1.2</ecNumber>
    </recommendedName>
    <alternativeName>
        <fullName evidence="8">Tryptophanyl-tRNA synthetase</fullName>
        <shortName evidence="8">TrpRS</shortName>
    </alternativeName>
</protein>
<evidence type="ECO:0000256" key="9">
    <source>
        <dbReference type="RuleBase" id="RU363036"/>
    </source>
</evidence>
<dbReference type="Pfam" id="PF00579">
    <property type="entry name" value="tRNA-synt_1b"/>
    <property type="match status" value="2"/>
</dbReference>
<dbReference type="HOGENOM" id="CLU_032621_3_0_2"/>
<keyword evidence="6 8" id="KW-0648">Protein biosynthesis</keyword>
<keyword evidence="5 8" id="KW-0067">ATP-binding</keyword>
<dbReference type="SUPFAM" id="SSF52374">
    <property type="entry name" value="Nucleotidylyl transferase"/>
    <property type="match status" value="1"/>
</dbReference>
<gene>
    <name evidence="8" type="primary">trpS</name>
    <name evidence="10" type="ORF">Asulf_01849</name>
</gene>
<dbReference type="CDD" id="cd00806">
    <property type="entry name" value="TrpRS_core"/>
    <property type="match status" value="1"/>
</dbReference>
<evidence type="ECO:0000256" key="5">
    <source>
        <dbReference type="ARBA" id="ARBA00022840"/>
    </source>
</evidence>
<keyword evidence="11" id="KW-1185">Reference proteome</keyword>
<dbReference type="NCBIfam" id="NF008926">
    <property type="entry name" value="PRK12285.1-3"/>
    <property type="match status" value="1"/>
</dbReference>
<sequence length="423" mass="48222">MEKNIVTPWEVEGVVDYQRLMDEFGIQPMAELVDKIPNPNHLIRRGIIFGHRNYERIIDSIKNKEPWAVMSGFMPSGYPHFGHKMTMDEIIWHQKMGGMAFVGIADLEANVVRGLSKEKCKEIGLLYVKSIIALGLEKESLIYFQSANQTVKDLAFELSAEVNFSELKAIYGFLPETSLAKMFVTCVQASDILHPQLEFYGGPKPVVVPVGADQDPHLRLTRDLADRISIFSFERIENGVRVRSRKGEEHLKKLEALDFEMKVYEAHVDVFGDHVEIEKQVRKIEVESGGFAFIQPSSTYHKFITGLTGGKMSSSKPESFISLMERPDTAEKKIMRAVTGGRATAEEQRRYGGRPEICTVFEFYSYHLVEDDKELAEIESECRNGKILCGSCKKRCAQIVREFLKSFQEKMDEVELEEYNIVI</sequence>
<comment type="subcellular location">
    <subcellularLocation>
        <location evidence="8">Cytoplasm</location>
    </subcellularLocation>
</comment>
<evidence type="ECO:0000256" key="1">
    <source>
        <dbReference type="ARBA" id="ARBA00005594"/>
    </source>
</evidence>
<proteinExistence type="inferred from homology"/>
<dbReference type="OrthoDB" id="371821at2157"/>
<dbReference type="KEGG" id="ast:Asulf_01849"/>
<dbReference type="eggNOG" id="arCOG01887">
    <property type="taxonomic scope" value="Archaea"/>
</dbReference>
<organism evidence="10 11">
    <name type="scientific">Archaeoglobus sulfaticallidus PM70-1</name>
    <dbReference type="NCBI Taxonomy" id="387631"/>
    <lineage>
        <taxon>Archaea</taxon>
        <taxon>Methanobacteriati</taxon>
        <taxon>Methanobacteriota</taxon>
        <taxon>Archaeoglobi</taxon>
        <taxon>Archaeoglobales</taxon>
        <taxon>Archaeoglobaceae</taxon>
        <taxon>Archaeoglobus</taxon>
    </lineage>
</organism>
<dbReference type="Proteomes" id="UP000013307">
    <property type="component" value="Chromosome"/>
</dbReference>
<dbReference type="GO" id="GO:0006436">
    <property type="term" value="P:tryptophanyl-tRNA aminoacylation"/>
    <property type="evidence" value="ECO:0007669"/>
    <property type="project" value="UniProtKB-UniRule"/>
</dbReference>
<dbReference type="PRINTS" id="PR01039">
    <property type="entry name" value="TRNASYNTHTRP"/>
</dbReference>
<dbReference type="AlphaFoldDB" id="N0BFL1"/>